<dbReference type="Pfam" id="PF26161">
    <property type="entry name" value="DUF8044"/>
    <property type="match status" value="1"/>
</dbReference>
<dbReference type="EMBL" id="WOWA01000011">
    <property type="protein sequence ID" value="NLV15272.1"/>
    <property type="molecule type" value="Genomic_DNA"/>
</dbReference>
<sequence>MNFLQNGPQAVAAAENERRFRLFAVSVLGFLLVSPFLLRQFDLFTVQTYVLAGFVWLHVVGEIFSPGERGVTWWRRVRWLQRFGWLVVGWILFQRIVAIV</sequence>
<keyword evidence="1" id="KW-0812">Transmembrane</keyword>
<reference evidence="2" key="1">
    <citation type="submission" date="2019-12" db="EMBL/GenBank/DDBJ databases">
        <title>Whole genome sequencing of Haloarcula argentinensis strain pws5.</title>
        <authorList>
            <person name="Verma D.K."/>
            <person name="Gopal K."/>
            <person name="Prasad E.S."/>
        </authorList>
    </citation>
    <scope>NUCLEOTIDE SEQUENCE</scope>
    <source>
        <strain evidence="2">Pws5</strain>
    </source>
</reference>
<feature type="transmembrane region" description="Helical" evidence="1">
    <location>
        <begin position="79"/>
        <end position="97"/>
    </location>
</feature>
<comment type="caution">
    <text evidence="2">The sequence shown here is derived from an EMBL/GenBank/DDBJ whole genome shotgun (WGS) entry which is preliminary data.</text>
</comment>
<dbReference type="Proteomes" id="UP000641625">
    <property type="component" value="Unassembled WGS sequence"/>
</dbReference>
<evidence type="ECO:0000256" key="1">
    <source>
        <dbReference type="SAM" id="Phobius"/>
    </source>
</evidence>
<gene>
    <name evidence="2" type="ORF">GOC77_18580</name>
</gene>
<keyword evidence="1" id="KW-1133">Transmembrane helix</keyword>
<dbReference type="InterPro" id="IPR058357">
    <property type="entry name" value="DUF8044"/>
</dbReference>
<accession>A0A847UAK3</accession>
<organism evidence="2 3">
    <name type="scientific">Haloarcula argentinensis</name>
    <dbReference type="NCBI Taxonomy" id="43776"/>
    <lineage>
        <taxon>Archaea</taxon>
        <taxon>Methanobacteriati</taxon>
        <taxon>Methanobacteriota</taxon>
        <taxon>Stenosarchaea group</taxon>
        <taxon>Halobacteria</taxon>
        <taxon>Halobacteriales</taxon>
        <taxon>Haloarculaceae</taxon>
        <taxon>Haloarcula</taxon>
    </lineage>
</organism>
<feature type="transmembrane region" description="Helical" evidence="1">
    <location>
        <begin position="44"/>
        <end position="67"/>
    </location>
</feature>
<keyword evidence="1" id="KW-0472">Membrane</keyword>
<protein>
    <submittedName>
        <fullName evidence="2">Uncharacterized protein</fullName>
    </submittedName>
</protein>
<evidence type="ECO:0000313" key="2">
    <source>
        <dbReference type="EMBL" id="NLV15272.1"/>
    </source>
</evidence>
<feature type="transmembrane region" description="Helical" evidence="1">
    <location>
        <begin position="20"/>
        <end position="38"/>
    </location>
</feature>
<dbReference type="AlphaFoldDB" id="A0A847UAK3"/>
<name>A0A847UAK3_HALAR</name>
<evidence type="ECO:0000313" key="3">
    <source>
        <dbReference type="Proteomes" id="UP000641625"/>
    </source>
</evidence>
<dbReference type="RefSeq" id="WP_170098621.1">
    <property type="nucleotide sequence ID" value="NZ_WOWA01000011.1"/>
</dbReference>
<proteinExistence type="predicted"/>